<feature type="compositionally biased region" description="Basic and acidic residues" evidence="1">
    <location>
        <begin position="1"/>
        <end position="13"/>
    </location>
</feature>
<evidence type="ECO:0000313" key="3">
    <source>
        <dbReference type="Proteomes" id="UP000735302"/>
    </source>
</evidence>
<evidence type="ECO:0000313" key="2">
    <source>
        <dbReference type="EMBL" id="GFO46063.1"/>
    </source>
</evidence>
<dbReference type="EMBL" id="BLXT01008150">
    <property type="protein sequence ID" value="GFO46063.1"/>
    <property type="molecule type" value="Genomic_DNA"/>
</dbReference>
<keyword evidence="3" id="KW-1185">Reference proteome</keyword>
<protein>
    <submittedName>
        <fullName evidence="2">Uncharacterized protein</fullName>
    </submittedName>
</protein>
<accession>A0AAV4DP36</accession>
<dbReference type="Proteomes" id="UP000735302">
    <property type="component" value="Unassembled WGS sequence"/>
</dbReference>
<name>A0AAV4DP36_9GAST</name>
<gene>
    <name evidence="2" type="ORF">PoB_007256800</name>
</gene>
<evidence type="ECO:0000256" key="1">
    <source>
        <dbReference type="SAM" id="MobiDB-lite"/>
    </source>
</evidence>
<reference evidence="2 3" key="1">
    <citation type="journal article" date="2021" name="Elife">
        <title>Chloroplast acquisition without the gene transfer in kleptoplastic sea slugs, Plakobranchus ocellatus.</title>
        <authorList>
            <person name="Maeda T."/>
            <person name="Takahashi S."/>
            <person name="Yoshida T."/>
            <person name="Shimamura S."/>
            <person name="Takaki Y."/>
            <person name="Nagai Y."/>
            <person name="Toyoda A."/>
            <person name="Suzuki Y."/>
            <person name="Arimoto A."/>
            <person name="Ishii H."/>
            <person name="Satoh N."/>
            <person name="Nishiyama T."/>
            <person name="Hasebe M."/>
            <person name="Maruyama T."/>
            <person name="Minagawa J."/>
            <person name="Obokata J."/>
            <person name="Shigenobu S."/>
        </authorList>
    </citation>
    <scope>NUCLEOTIDE SEQUENCE [LARGE SCALE GENOMIC DNA]</scope>
</reference>
<sequence length="160" mass="18957">MKKKKEDNDEEPRRRRRRSNSSSSSSRMRRGEIERGKEVLKQTWKIKKSFTHLDLATDKTRQDRRRKKITTYLSRIRTRTLVGTHRLARQRNQANKPLNHPLPQKRSILLKSSAKSHHPTRVYICARVRNAPDYYYITQRATTPTTNCGSPNRCMITKQI</sequence>
<comment type="caution">
    <text evidence="2">The sequence shown here is derived from an EMBL/GenBank/DDBJ whole genome shotgun (WGS) entry which is preliminary data.</text>
</comment>
<feature type="region of interest" description="Disordered" evidence="1">
    <location>
        <begin position="1"/>
        <end position="36"/>
    </location>
</feature>
<proteinExistence type="predicted"/>
<dbReference type="AlphaFoldDB" id="A0AAV4DP36"/>
<organism evidence="2 3">
    <name type="scientific">Plakobranchus ocellatus</name>
    <dbReference type="NCBI Taxonomy" id="259542"/>
    <lineage>
        <taxon>Eukaryota</taxon>
        <taxon>Metazoa</taxon>
        <taxon>Spiralia</taxon>
        <taxon>Lophotrochozoa</taxon>
        <taxon>Mollusca</taxon>
        <taxon>Gastropoda</taxon>
        <taxon>Heterobranchia</taxon>
        <taxon>Euthyneura</taxon>
        <taxon>Panpulmonata</taxon>
        <taxon>Sacoglossa</taxon>
        <taxon>Placobranchoidea</taxon>
        <taxon>Plakobranchidae</taxon>
        <taxon>Plakobranchus</taxon>
    </lineage>
</organism>